<evidence type="ECO:0000256" key="2">
    <source>
        <dbReference type="SAM" id="Phobius"/>
    </source>
</evidence>
<dbReference type="Pfam" id="PF04488">
    <property type="entry name" value="Gly_transf_sug"/>
    <property type="match status" value="1"/>
</dbReference>
<keyword evidence="2" id="KW-0472">Membrane</keyword>
<organism evidence="3 4">
    <name type="scientific">Diplogelasinospora grovesii</name>
    <dbReference type="NCBI Taxonomy" id="303347"/>
    <lineage>
        <taxon>Eukaryota</taxon>
        <taxon>Fungi</taxon>
        <taxon>Dikarya</taxon>
        <taxon>Ascomycota</taxon>
        <taxon>Pezizomycotina</taxon>
        <taxon>Sordariomycetes</taxon>
        <taxon>Sordariomycetidae</taxon>
        <taxon>Sordariales</taxon>
        <taxon>Diplogelasinosporaceae</taxon>
        <taxon>Diplogelasinospora</taxon>
    </lineage>
</organism>
<keyword evidence="2" id="KW-0812">Transmembrane</keyword>
<dbReference type="EMBL" id="MU853870">
    <property type="protein sequence ID" value="KAK3936852.1"/>
    <property type="molecule type" value="Genomic_DNA"/>
</dbReference>
<keyword evidence="2" id="KW-1133">Transmembrane helix</keyword>
<evidence type="ECO:0000313" key="3">
    <source>
        <dbReference type="EMBL" id="KAK3936852.1"/>
    </source>
</evidence>
<dbReference type="PANTHER" id="PTHR46830:SF2">
    <property type="entry name" value="ALPHA-1,4-N-ACETYLGLUCOSAMINYLTRANSFERASE"/>
    <property type="match status" value="1"/>
</dbReference>
<dbReference type="SUPFAM" id="SSF53448">
    <property type="entry name" value="Nucleotide-diphospho-sugar transferases"/>
    <property type="match status" value="1"/>
</dbReference>
<dbReference type="InterPro" id="IPR007577">
    <property type="entry name" value="GlycoTrfase_DXD_sugar-bd_CS"/>
</dbReference>
<gene>
    <name evidence="3" type="ORF">QBC46DRAFT_394050</name>
</gene>
<sequence>MPAILRTHATKRMAPWTSSLNSRPQFLTKAWPRYALLFLLTTICIFIFWTFAVDRSYVSRFPQFPLSGVSDHVCNNVPPTSAATTRPEEIPNIVHYVWLLKDPAVFQLSFKIFISVYSAHVFFKPDRIYIHTDAAPDVVDRAVSSGDDVWTRRTLAISNVIPNHVEAPWMTKNGVVIKNMEHRADFLRISAVKEFGGVYMDMDAIPLRDISPLRTSGFSNVIGGATVLSIRHAGFVNNGVMMARPHSTLMEVYAEAADLVFDGQWATASVHLLTDLANRLVAVPGEVLVLEGRAFAPTSWEYEDQRRLFLPSLKTPVAKELVDAENSAGLRDWKSKTTCRNAMGWLKEREVEGNMETWEMDFSSTYILHAFDNDVHKIRGWDKVVDVKYVLARQSNYARAVYPAIWHAIREGIIPQEETR</sequence>
<dbReference type="GO" id="GO:1901135">
    <property type="term" value="P:carbohydrate derivative metabolic process"/>
    <property type="evidence" value="ECO:0007669"/>
    <property type="project" value="UniProtKB-ARBA"/>
</dbReference>
<comment type="caution">
    <text evidence="3">The sequence shown here is derived from an EMBL/GenBank/DDBJ whole genome shotgun (WGS) entry which is preliminary data.</text>
</comment>
<evidence type="ECO:0000313" key="4">
    <source>
        <dbReference type="Proteomes" id="UP001303473"/>
    </source>
</evidence>
<dbReference type="InterPro" id="IPR029044">
    <property type="entry name" value="Nucleotide-diphossugar_trans"/>
</dbReference>
<accession>A0AAN6N3S3</accession>
<protein>
    <recommendedName>
        <fullName evidence="5">Glycosyltransferase family 32 protein</fullName>
    </recommendedName>
</protein>
<comment type="similarity">
    <text evidence="1">Belongs to the glycosyltransferase 32 family.</text>
</comment>
<name>A0AAN6N3S3_9PEZI</name>
<dbReference type="Proteomes" id="UP001303473">
    <property type="component" value="Unassembled WGS sequence"/>
</dbReference>
<keyword evidence="4" id="KW-1185">Reference proteome</keyword>
<feature type="transmembrane region" description="Helical" evidence="2">
    <location>
        <begin position="34"/>
        <end position="53"/>
    </location>
</feature>
<reference evidence="4" key="1">
    <citation type="journal article" date="2023" name="Mol. Phylogenet. Evol.">
        <title>Genome-scale phylogeny and comparative genomics of the fungal order Sordariales.</title>
        <authorList>
            <person name="Hensen N."/>
            <person name="Bonometti L."/>
            <person name="Westerberg I."/>
            <person name="Brannstrom I.O."/>
            <person name="Guillou S."/>
            <person name="Cros-Aarteil S."/>
            <person name="Calhoun S."/>
            <person name="Haridas S."/>
            <person name="Kuo A."/>
            <person name="Mondo S."/>
            <person name="Pangilinan J."/>
            <person name="Riley R."/>
            <person name="LaButti K."/>
            <person name="Andreopoulos B."/>
            <person name="Lipzen A."/>
            <person name="Chen C."/>
            <person name="Yan M."/>
            <person name="Daum C."/>
            <person name="Ng V."/>
            <person name="Clum A."/>
            <person name="Steindorff A."/>
            <person name="Ohm R.A."/>
            <person name="Martin F."/>
            <person name="Silar P."/>
            <person name="Natvig D.O."/>
            <person name="Lalanne C."/>
            <person name="Gautier V."/>
            <person name="Ament-Velasquez S.L."/>
            <person name="Kruys A."/>
            <person name="Hutchinson M.I."/>
            <person name="Powell A.J."/>
            <person name="Barry K."/>
            <person name="Miller A.N."/>
            <person name="Grigoriev I.V."/>
            <person name="Debuchy R."/>
            <person name="Gladieux P."/>
            <person name="Hiltunen Thoren M."/>
            <person name="Johannesson H."/>
        </authorList>
    </citation>
    <scope>NUCLEOTIDE SEQUENCE [LARGE SCALE GENOMIC DNA]</scope>
    <source>
        <strain evidence="4">CBS 340.73</strain>
    </source>
</reference>
<dbReference type="Gene3D" id="3.90.550.20">
    <property type="match status" value="1"/>
</dbReference>
<proteinExistence type="inferred from homology"/>
<dbReference type="AlphaFoldDB" id="A0AAN6N3S3"/>
<evidence type="ECO:0000256" key="1">
    <source>
        <dbReference type="ARBA" id="ARBA00009003"/>
    </source>
</evidence>
<dbReference type="PANTHER" id="PTHR46830">
    <property type="entry name" value="TRANSFERASE, PUTATIVE-RELATED"/>
    <property type="match status" value="1"/>
</dbReference>
<evidence type="ECO:0008006" key="5">
    <source>
        <dbReference type="Google" id="ProtNLM"/>
    </source>
</evidence>